<organism evidence="9 10">
    <name type="scientific">Shewanella surugensis</name>
    <dbReference type="NCBI Taxonomy" id="212020"/>
    <lineage>
        <taxon>Bacteria</taxon>
        <taxon>Pseudomonadati</taxon>
        <taxon>Pseudomonadota</taxon>
        <taxon>Gammaproteobacteria</taxon>
        <taxon>Alteromonadales</taxon>
        <taxon>Shewanellaceae</taxon>
        <taxon>Shewanella</taxon>
    </lineage>
</organism>
<dbReference type="Pfam" id="PF01483">
    <property type="entry name" value="P_proprotein"/>
    <property type="match status" value="1"/>
</dbReference>
<keyword evidence="6" id="KW-0106">Calcium</keyword>
<dbReference type="PROSITE" id="PS51829">
    <property type="entry name" value="P_HOMO_B"/>
    <property type="match status" value="1"/>
</dbReference>
<comment type="caution">
    <text evidence="9">The sequence shown here is derived from an EMBL/GenBank/DDBJ whole genome shotgun (WGS) entry which is preliminary data.</text>
</comment>
<evidence type="ECO:0000256" key="1">
    <source>
        <dbReference type="ARBA" id="ARBA00005325"/>
    </source>
</evidence>
<evidence type="ECO:0000256" key="5">
    <source>
        <dbReference type="ARBA" id="ARBA00022825"/>
    </source>
</evidence>
<dbReference type="InterPro" id="IPR008979">
    <property type="entry name" value="Galactose-bd-like_sf"/>
</dbReference>
<keyword evidence="10" id="KW-1185">Reference proteome</keyword>
<evidence type="ECO:0000256" key="4">
    <source>
        <dbReference type="ARBA" id="ARBA00022801"/>
    </source>
</evidence>
<dbReference type="InterPro" id="IPR023827">
    <property type="entry name" value="Peptidase_S8_Asp-AS"/>
</dbReference>
<dbReference type="InterPro" id="IPR015500">
    <property type="entry name" value="Peptidase_S8_subtilisin-rel"/>
</dbReference>
<accession>A0ABT0LCS9</accession>
<gene>
    <name evidence="9" type="ORF">L2764_13670</name>
</gene>
<dbReference type="PROSITE" id="PS00138">
    <property type="entry name" value="SUBTILASE_SER"/>
    <property type="match status" value="1"/>
</dbReference>
<evidence type="ECO:0000256" key="6">
    <source>
        <dbReference type="ARBA" id="ARBA00022837"/>
    </source>
</evidence>
<dbReference type="InterPro" id="IPR002884">
    <property type="entry name" value="P_dom"/>
</dbReference>
<dbReference type="Gene3D" id="3.40.50.200">
    <property type="entry name" value="Peptidase S8/S53 domain"/>
    <property type="match status" value="1"/>
</dbReference>
<evidence type="ECO:0000256" key="2">
    <source>
        <dbReference type="ARBA" id="ARBA00022670"/>
    </source>
</evidence>
<dbReference type="PRINTS" id="PR00723">
    <property type="entry name" value="SUBTILISIN"/>
</dbReference>
<comment type="similarity">
    <text evidence="1">Belongs to the peptidase S8 family. Furin subfamily.</text>
</comment>
<dbReference type="InterPro" id="IPR022398">
    <property type="entry name" value="Peptidase_S8_His-AS"/>
</dbReference>
<dbReference type="PANTHER" id="PTHR42884">
    <property type="entry name" value="PROPROTEIN CONVERTASE SUBTILISIN/KEXIN-RELATED"/>
    <property type="match status" value="1"/>
</dbReference>
<dbReference type="InterPro" id="IPR034182">
    <property type="entry name" value="Kexin/furin"/>
</dbReference>
<evidence type="ECO:0000313" key="10">
    <source>
        <dbReference type="Proteomes" id="UP001203423"/>
    </source>
</evidence>
<dbReference type="InterPro" id="IPR036852">
    <property type="entry name" value="Peptidase_S8/S53_dom_sf"/>
</dbReference>
<evidence type="ECO:0000256" key="7">
    <source>
        <dbReference type="PROSITE-ProRule" id="PRU01240"/>
    </source>
</evidence>
<sequence>MKYTTSAKRTSVSVLLPLFLLFGCGGGDEKDSFNESKVADSYLNASQSIYLKGQLKNPWENSKVIFSISNKEQAKLGSFTITDANTGAFTYLADAPEGEDFVQYSIKRADKEAIAKVHISIKSGDPLYQQQWHLHNTGQTAFAENGGKAGEDMNLVDAIASGYHGNGIVVAVVDDGVEIAHPNLQNNILLDGSYNFVTASNDPTPTDEDSFHGTAVAGIIAAEGWNDIGGRGVAPKASVLGYNYLYNFYSEEAFDISHGIKGGSQQAHVFNQSYGIEFSYPNDMDYYQEEALNEVATRGQGSLFVTAAGNEFNDFSNGIHYFFRGQNTATGADELPLYNANMSANQANFYNLMVSALNANGTLSSYSTVGSNVFISAPGGEDGDEYPAIITTDRQGCSAGLTSFLSFDNLANVFDSGNELNPHCNYTSHMGGTSSAAPNTSGAIAVIWGANSDLTWRDIRHVLATTATQVDKNIQAKTIDVDTGVSHEEYIAVPSWTTNAAGFHFHDFYGFGRVNVSDAVKMVLNYTADLGEYRISEWAGSAFINKAIPDANIQGVSDSISITDDLIVEGVQIQLTAKHGRLPDLAVELISPSGTRSVLMTPYNGYVYQGDDVKGFDNTLMLSNAFYGEKTSGQWTLKVVDVNGGDFSIFIDGSEVSMPNEANGEFVSWSIRFHGHEAK</sequence>
<feature type="active site" description="Charge relay system" evidence="7">
    <location>
        <position position="434"/>
    </location>
</feature>
<dbReference type="PANTHER" id="PTHR42884:SF14">
    <property type="entry name" value="NEUROENDOCRINE CONVERTASE 1"/>
    <property type="match status" value="1"/>
</dbReference>
<feature type="domain" description="P/Homo B" evidence="8">
    <location>
        <begin position="530"/>
        <end position="679"/>
    </location>
</feature>
<keyword evidence="2 7" id="KW-0645">Protease</keyword>
<evidence type="ECO:0000256" key="3">
    <source>
        <dbReference type="ARBA" id="ARBA00022729"/>
    </source>
</evidence>
<dbReference type="CDD" id="cd04059">
    <property type="entry name" value="Peptidases_S8_Protein_convertases_Kexins_Furin-like"/>
    <property type="match status" value="1"/>
</dbReference>
<dbReference type="PROSITE" id="PS51892">
    <property type="entry name" value="SUBTILASE"/>
    <property type="match status" value="1"/>
</dbReference>
<proteinExistence type="inferred from homology"/>
<keyword evidence="4 7" id="KW-0378">Hydrolase</keyword>
<dbReference type="Gene3D" id="2.60.120.260">
    <property type="entry name" value="Galactose-binding domain-like"/>
    <property type="match status" value="1"/>
</dbReference>
<reference evidence="9 10" key="1">
    <citation type="submission" date="2022-01" db="EMBL/GenBank/DDBJ databases">
        <title>Whole genome-based taxonomy of the Shewanellaceae.</title>
        <authorList>
            <person name="Martin-Rodriguez A.J."/>
        </authorList>
    </citation>
    <scope>NUCLEOTIDE SEQUENCE [LARGE SCALE GENOMIC DNA]</scope>
    <source>
        <strain evidence="9 10">DSM 17177</strain>
    </source>
</reference>
<dbReference type="RefSeq" id="WP_248940811.1">
    <property type="nucleotide sequence ID" value="NZ_JAKIKS010000051.1"/>
</dbReference>
<feature type="active site" description="Charge relay system" evidence="7">
    <location>
        <position position="212"/>
    </location>
</feature>
<dbReference type="InterPro" id="IPR023828">
    <property type="entry name" value="Peptidase_S8_Ser-AS"/>
</dbReference>
<dbReference type="PROSITE" id="PS00137">
    <property type="entry name" value="SUBTILASE_HIS"/>
    <property type="match status" value="1"/>
</dbReference>
<protein>
    <submittedName>
        <fullName evidence="9">S8 family serine peptidase</fullName>
    </submittedName>
</protein>
<keyword evidence="5 7" id="KW-0720">Serine protease</keyword>
<dbReference type="EMBL" id="JAKIKS010000051">
    <property type="protein sequence ID" value="MCL1125497.1"/>
    <property type="molecule type" value="Genomic_DNA"/>
</dbReference>
<dbReference type="InterPro" id="IPR000209">
    <property type="entry name" value="Peptidase_S8/S53_dom"/>
</dbReference>
<dbReference type="SUPFAM" id="SSF49785">
    <property type="entry name" value="Galactose-binding domain-like"/>
    <property type="match status" value="1"/>
</dbReference>
<keyword evidence="3" id="KW-0732">Signal</keyword>
<dbReference type="Proteomes" id="UP001203423">
    <property type="component" value="Unassembled WGS sequence"/>
</dbReference>
<dbReference type="PROSITE" id="PS51257">
    <property type="entry name" value="PROKAR_LIPOPROTEIN"/>
    <property type="match status" value="1"/>
</dbReference>
<evidence type="ECO:0000313" key="9">
    <source>
        <dbReference type="EMBL" id="MCL1125497.1"/>
    </source>
</evidence>
<dbReference type="PROSITE" id="PS00136">
    <property type="entry name" value="SUBTILASE_ASP"/>
    <property type="match status" value="1"/>
</dbReference>
<dbReference type="SUPFAM" id="SSF52743">
    <property type="entry name" value="Subtilisin-like"/>
    <property type="match status" value="1"/>
</dbReference>
<name>A0ABT0LCS9_9GAMM</name>
<dbReference type="Pfam" id="PF00082">
    <property type="entry name" value="Peptidase_S8"/>
    <property type="match status" value="1"/>
</dbReference>
<evidence type="ECO:0000259" key="8">
    <source>
        <dbReference type="PROSITE" id="PS51829"/>
    </source>
</evidence>
<feature type="active site" description="Charge relay system" evidence="7">
    <location>
        <position position="174"/>
    </location>
</feature>